<dbReference type="PANTHER" id="PTHR33447">
    <property type="entry name" value="GLUTATHIONE GAMMA-GLUTAMYLCYSTEINYLTRANSFERASE"/>
    <property type="match status" value="1"/>
</dbReference>
<feature type="signal peptide" evidence="5">
    <location>
        <begin position="1"/>
        <end position="31"/>
    </location>
</feature>
<dbReference type="SUPFAM" id="SSF54001">
    <property type="entry name" value="Cysteine proteinases"/>
    <property type="match status" value="1"/>
</dbReference>
<dbReference type="EMBL" id="PUIV01000042">
    <property type="protein sequence ID" value="PWB92614.1"/>
    <property type="molecule type" value="Genomic_DNA"/>
</dbReference>
<dbReference type="OrthoDB" id="8560621at2"/>
<dbReference type="GO" id="GO:0010038">
    <property type="term" value="P:response to metal ion"/>
    <property type="evidence" value="ECO:0007669"/>
    <property type="project" value="InterPro"/>
</dbReference>
<feature type="chain" id="PRO_5015751083" description="glutathione gamma-glutamylcysteinyltransferase" evidence="5">
    <location>
        <begin position="32"/>
        <end position="252"/>
    </location>
</feature>
<dbReference type="GO" id="GO:0046872">
    <property type="term" value="F:metal ion binding"/>
    <property type="evidence" value="ECO:0007669"/>
    <property type="project" value="UniProtKB-KW"/>
</dbReference>
<accession>A0A2U1SLW6</accession>
<gene>
    <name evidence="7" type="ORF">C5689_17200</name>
</gene>
<dbReference type="InterPro" id="IPR007719">
    <property type="entry name" value="PCS_N"/>
</dbReference>
<organism evidence="7 8">
    <name type="scientific">Methylosinus sporium</name>
    <dbReference type="NCBI Taxonomy" id="428"/>
    <lineage>
        <taxon>Bacteria</taxon>
        <taxon>Pseudomonadati</taxon>
        <taxon>Pseudomonadota</taxon>
        <taxon>Alphaproteobacteria</taxon>
        <taxon>Hyphomicrobiales</taxon>
        <taxon>Methylocystaceae</taxon>
        <taxon>Methylosinus</taxon>
    </lineage>
</organism>
<evidence type="ECO:0000256" key="3">
    <source>
        <dbReference type="ARBA" id="ARBA00022679"/>
    </source>
</evidence>
<comment type="caution">
    <text evidence="7">The sequence shown here is derived from an EMBL/GenBank/DDBJ whole genome shotgun (WGS) entry which is preliminary data.</text>
</comment>
<dbReference type="Pfam" id="PF05023">
    <property type="entry name" value="Phytochelatin"/>
    <property type="match status" value="1"/>
</dbReference>
<keyword evidence="3 7" id="KW-0808">Transferase</keyword>
<reference evidence="7 8" key="1">
    <citation type="journal article" date="2018" name="Appl. Microbiol. Biotechnol.">
        <title>Co-cultivation of the strictly anaerobic methanogen Methanosarcina barkeri with aerobic methanotrophs in an oxygen-limited membrane bioreactor.</title>
        <authorList>
            <person name="In 't Zandt M.H."/>
            <person name="van den Bosch T.J.M."/>
            <person name="Rijkers R."/>
            <person name="van Kessel M.A.H.J."/>
            <person name="Jetten M.S.M."/>
            <person name="Welte C.U."/>
        </authorList>
    </citation>
    <scope>NUCLEOTIDE SEQUENCE [LARGE SCALE GENOMIC DNA]</scope>
    <source>
        <strain evidence="7 8">DSM 17706</strain>
    </source>
</reference>
<dbReference type="PANTHER" id="PTHR33447:SF20">
    <property type="entry name" value="GLUTATHIONE GAMMA-GLUTAMYLCYSTEINYLTRANSFERASE"/>
    <property type="match status" value="1"/>
</dbReference>
<dbReference type="GO" id="GO:0016756">
    <property type="term" value="F:glutathione gamma-glutamylcysteinyltransferase activity"/>
    <property type="evidence" value="ECO:0007669"/>
    <property type="project" value="UniProtKB-EC"/>
</dbReference>
<evidence type="ECO:0000256" key="1">
    <source>
        <dbReference type="ARBA" id="ARBA00012468"/>
    </source>
</evidence>
<dbReference type="Gene3D" id="3.90.70.30">
    <property type="entry name" value="Phytochelatin synthase, N-terminal domain"/>
    <property type="match status" value="1"/>
</dbReference>
<evidence type="ECO:0000256" key="4">
    <source>
        <dbReference type="ARBA" id="ARBA00022723"/>
    </source>
</evidence>
<dbReference type="EC" id="2.3.2.15" evidence="1"/>
<dbReference type="InterPro" id="IPR040409">
    <property type="entry name" value="PCS-like"/>
</dbReference>
<dbReference type="RefSeq" id="WP_108918471.1">
    <property type="nucleotide sequence ID" value="NZ_BGJY01000032.1"/>
</dbReference>
<dbReference type="GO" id="GO:0046938">
    <property type="term" value="P:phytochelatin biosynthetic process"/>
    <property type="evidence" value="ECO:0007669"/>
    <property type="project" value="InterPro"/>
</dbReference>
<evidence type="ECO:0000259" key="6">
    <source>
        <dbReference type="PROSITE" id="PS51443"/>
    </source>
</evidence>
<evidence type="ECO:0000256" key="5">
    <source>
        <dbReference type="SAM" id="SignalP"/>
    </source>
</evidence>
<dbReference type="InterPro" id="IPR038156">
    <property type="entry name" value="PCS_N_sf"/>
</dbReference>
<dbReference type="AlphaFoldDB" id="A0A2U1SLW6"/>
<dbReference type="Proteomes" id="UP000245137">
    <property type="component" value="Unassembled WGS sequence"/>
</dbReference>
<evidence type="ECO:0000313" key="7">
    <source>
        <dbReference type="EMBL" id="PWB92614.1"/>
    </source>
</evidence>
<keyword evidence="4" id="KW-0479">Metal-binding</keyword>
<dbReference type="PROSITE" id="PS51443">
    <property type="entry name" value="PCS"/>
    <property type="match status" value="1"/>
</dbReference>
<sequence length="252" mass="27280">MTKTSISRRRSAAVLALLFCAIVAAVSPALAERLPLSDNLVDLRSAQGREWFLESEAREAYWPLSSEFVTQKNGSFCGVATLAMLLNALDIPAPAGGEGQGSFSQDNLFSERTETVVKQESILRRGMTLDEFGGLVASFGLEAKVTHAAQSSLAEFRASAIEQLSRKRRHVVVNYQRAALGQTRSGHISPLAAYDAKTDRFLLLDVARYKYPPVWVAAADLFDAMNTIDAGNEGRSRGYVLIGPPAGIGSEK</sequence>
<proteinExistence type="predicted"/>
<evidence type="ECO:0000256" key="2">
    <source>
        <dbReference type="ARBA" id="ARBA00022539"/>
    </source>
</evidence>
<evidence type="ECO:0000313" key="8">
    <source>
        <dbReference type="Proteomes" id="UP000245137"/>
    </source>
</evidence>
<name>A0A2U1SLW6_METSR</name>
<dbReference type="InterPro" id="IPR038765">
    <property type="entry name" value="Papain-like_cys_pep_sf"/>
</dbReference>
<feature type="domain" description="Peptidase C83" evidence="6">
    <location>
        <begin position="24"/>
        <end position="247"/>
    </location>
</feature>
<keyword evidence="8" id="KW-1185">Reference proteome</keyword>
<protein>
    <recommendedName>
        <fullName evidence="1">glutathione gamma-glutamylcysteinyltransferase</fullName>
        <ecNumber evidence="1">2.3.2.15</ecNumber>
    </recommendedName>
</protein>
<keyword evidence="5" id="KW-0732">Signal</keyword>
<keyword evidence="2" id="KW-0104">Cadmium</keyword>